<dbReference type="GO" id="GO:0005524">
    <property type="term" value="F:ATP binding"/>
    <property type="evidence" value="ECO:0007669"/>
    <property type="project" value="UniProtKB-KW"/>
</dbReference>
<evidence type="ECO:0000256" key="5">
    <source>
        <dbReference type="ARBA" id="ARBA00022741"/>
    </source>
</evidence>
<evidence type="ECO:0000313" key="12">
    <source>
        <dbReference type="EMBL" id="KII69183.1"/>
    </source>
</evidence>
<evidence type="ECO:0000256" key="3">
    <source>
        <dbReference type="ARBA" id="ARBA00022490"/>
    </source>
</evidence>
<dbReference type="InterPro" id="IPR045055">
    <property type="entry name" value="DNA2/NAM7-like"/>
</dbReference>
<sequence length="352" mass="39812">MHPALSEFSSLAFYQGSIKNGVTIDDRTDQNITFEWPVKDKPTFFYSSYGSERSSSSGTSFFNQHEVKAVKMFVKNLIDAGVDGTQIGIITPYDGQRSRIVDAIAKRNKKRVRRNRYSGIEVANVHPFQGREKDYIIISCVRSNYKNNIGFMKDSRILNVALTRARFGLIIVGNPCVLSQNILWKTLLAYYDKNNLIFESPSEDLKLPHLLANRMIKRSNSRKKKEAQSNTTPGFDQIDCVTNTCKKKKESVNTVSPLQEDLILSNVQSKSNLITDKLIQSVSGEKHGPDHSNLRPICKDWDQQNMDPSSGSLLHKPMSLDDDLIEKCSDKAINNKEVEILDKSNIILLGYK</sequence>
<protein>
    <submittedName>
        <fullName evidence="12">Regulator of nonsense transcripts 1</fullName>
    </submittedName>
</protein>
<name>A0A0C2JIM0_THEKT</name>
<keyword evidence="8" id="KW-0347">Helicase</keyword>
<dbReference type="PANTHER" id="PTHR10887">
    <property type="entry name" value="DNA2/NAM7 HELICASE FAMILY"/>
    <property type="match status" value="1"/>
</dbReference>
<dbReference type="GO" id="GO:0000184">
    <property type="term" value="P:nuclear-transcribed mRNA catabolic process, nonsense-mediated decay"/>
    <property type="evidence" value="ECO:0007669"/>
    <property type="project" value="TreeGrafter"/>
</dbReference>
<dbReference type="PANTHER" id="PTHR10887:SF364">
    <property type="entry name" value="REGULATOR OF NONSENSE TRANSCRIPTS 1"/>
    <property type="match status" value="1"/>
</dbReference>
<dbReference type="Proteomes" id="UP000031668">
    <property type="component" value="Unassembled WGS sequence"/>
</dbReference>
<keyword evidence="13" id="KW-1185">Reference proteome</keyword>
<dbReference type="OrthoDB" id="5971263at2759"/>
<dbReference type="CDD" id="cd18808">
    <property type="entry name" value="SF1_C_Upf1"/>
    <property type="match status" value="1"/>
</dbReference>
<dbReference type="Pfam" id="PF13087">
    <property type="entry name" value="AAA_12"/>
    <property type="match status" value="1"/>
</dbReference>
<keyword evidence="3" id="KW-0963">Cytoplasm</keyword>
<dbReference type="InterPro" id="IPR041679">
    <property type="entry name" value="DNA2/NAM7-like_C"/>
</dbReference>
<keyword evidence="10" id="KW-0067">ATP-binding</keyword>
<evidence type="ECO:0000256" key="6">
    <source>
        <dbReference type="ARBA" id="ARBA00022771"/>
    </source>
</evidence>
<evidence type="ECO:0000256" key="4">
    <source>
        <dbReference type="ARBA" id="ARBA00022723"/>
    </source>
</evidence>
<keyword evidence="4" id="KW-0479">Metal-binding</keyword>
<feature type="domain" description="DNA2/NAM7 helicase-like C-terminal" evidence="11">
    <location>
        <begin position="1"/>
        <end position="174"/>
    </location>
</feature>
<comment type="caution">
    <text evidence="12">The sequence shown here is derived from an EMBL/GenBank/DDBJ whole genome shotgun (WGS) entry which is preliminary data.</text>
</comment>
<evidence type="ECO:0000313" key="13">
    <source>
        <dbReference type="Proteomes" id="UP000031668"/>
    </source>
</evidence>
<evidence type="ECO:0000259" key="11">
    <source>
        <dbReference type="Pfam" id="PF13087"/>
    </source>
</evidence>
<dbReference type="InterPro" id="IPR027417">
    <property type="entry name" value="P-loop_NTPase"/>
</dbReference>
<keyword evidence="5" id="KW-0547">Nucleotide-binding</keyword>
<dbReference type="GO" id="GO:0016787">
    <property type="term" value="F:hydrolase activity"/>
    <property type="evidence" value="ECO:0007669"/>
    <property type="project" value="UniProtKB-KW"/>
</dbReference>
<comment type="subcellular location">
    <subcellularLocation>
        <location evidence="1">Cytoplasm</location>
    </subcellularLocation>
</comment>
<accession>A0A0C2JIM0</accession>
<dbReference type="InterPro" id="IPR047187">
    <property type="entry name" value="SF1_C_Upf1"/>
</dbReference>
<keyword evidence="9" id="KW-0862">Zinc</keyword>
<organism evidence="12 13">
    <name type="scientific">Thelohanellus kitauei</name>
    <name type="common">Myxosporean</name>
    <dbReference type="NCBI Taxonomy" id="669202"/>
    <lineage>
        <taxon>Eukaryota</taxon>
        <taxon>Metazoa</taxon>
        <taxon>Cnidaria</taxon>
        <taxon>Myxozoa</taxon>
        <taxon>Myxosporea</taxon>
        <taxon>Bivalvulida</taxon>
        <taxon>Platysporina</taxon>
        <taxon>Myxobolidae</taxon>
        <taxon>Thelohanellus</taxon>
    </lineage>
</organism>
<dbReference type="FunFam" id="3.40.50.300:FF:000097">
    <property type="entry name" value="Regulator of nonsense transcripts 1"/>
    <property type="match status" value="1"/>
</dbReference>
<proteinExistence type="inferred from homology"/>
<dbReference type="Gene3D" id="3.40.50.300">
    <property type="entry name" value="P-loop containing nucleotide triphosphate hydrolases"/>
    <property type="match status" value="1"/>
</dbReference>
<evidence type="ECO:0000256" key="8">
    <source>
        <dbReference type="ARBA" id="ARBA00022806"/>
    </source>
</evidence>
<evidence type="ECO:0000256" key="7">
    <source>
        <dbReference type="ARBA" id="ARBA00022801"/>
    </source>
</evidence>
<evidence type="ECO:0000256" key="10">
    <source>
        <dbReference type="ARBA" id="ARBA00022840"/>
    </source>
</evidence>
<evidence type="ECO:0000256" key="9">
    <source>
        <dbReference type="ARBA" id="ARBA00022833"/>
    </source>
</evidence>
<dbReference type="SUPFAM" id="SSF52540">
    <property type="entry name" value="P-loop containing nucleoside triphosphate hydrolases"/>
    <property type="match status" value="1"/>
</dbReference>
<dbReference type="GO" id="GO:0005737">
    <property type="term" value="C:cytoplasm"/>
    <property type="evidence" value="ECO:0007669"/>
    <property type="project" value="UniProtKB-SubCell"/>
</dbReference>
<keyword evidence="6" id="KW-0863">Zinc-finger</keyword>
<dbReference type="GO" id="GO:0008270">
    <property type="term" value="F:zinc ion binding"/>
    <property type="evidence" value="ECO:0007669"/>
    <property type="project" value="UniProtKB-KW"/>
</dbReference>
<evidence type="ECO:0000256" key="2">
    <source>
        <dbReference type="ARBA" id="ARBA00007913"/>
    </source>
</evidence>
<comment type="similarity">
    <text evidence="2">Belongs to the DNA2/NAM7 helicase family.</text>
</comment>
<dbReference type="EMBL" id="JWZT01002534">
    <property type="protein sequence ID" value="KII69183.1"/>
    <property type="molecule type" value="Genomic_DNA"/>
</dbReference>
<dbReference type="GO" id="GO:0003724">
    <property type="term" value="F:RNA helicase activity"/>
    <property type="evidence" value="ECO:0007669"/>
    <property type="project" value="TreeGrafter"/>
</dbReference>
<evidence type="ECO:0000256" key="1">
    <source>
        <dbReference type="ARBA" id="ARBA00004496"/>
    </source>
</evidence>
<reference evidence="12 13" key="1">
    <citation type="journal article" date="2014" name="Genome Biol. Evol.">
        <title>The genome of the myxosporean Thelohanellus kitauei shows adaptations to nutrient acquisition within its fish host.</title>
        <authorList>
            <person name="Yang Y."/>
            <person name="Xiong J."/>
            <person name="Zhou Z."/>
            <person name="Huo F."/>
            <person name="Miao W."/>
            <person name="Ran C."/>
            <person name="Liu Y."/>
            <person name="Zhang J."/>
            <person name="Feng J."/>
            <person name="Wang M."/>
            <person name="Wang M."/>
            <person name="Wang L."/>
            <person name="Yao B."/>
        </authorList>
    </citation>
    <scope>NUCLEOTIDE SEQUENCE [LARGE SCALE GENOMIC DNA]</scope>
    <source>
        <strain evidence="12">Wuqing</strain>
    </source>
</reference>
<gene>
    <name evidence="12" type="ORF">RF11_08880</name>
</gene>
<keyword evidence="7" id="KW-0378">Hydrolase</keyword>
<dbReference type="AlphaFoldDB" id="A0A0C2JIM0"/>